<dbReference type="EMBL" id="DXGK01000025">
    <property type="protein sequence ID" value="HIW70037.1"/>
    <property type="molecule type" value="Genomic_DNA"/>
</dbReference>
<dbReference type="InterPro" id="IPR012349">
    <property type="entry name" value="Split_barrel_FMN-bd"/>
</dbReference>
<dbReference type="SUPFAM" id="SSF50475">
    <property type="entry name" value="FMN-binding split barrel"/>
    <property type="match status" value="1"/>
</dbReference>
<name>A0A9D1QMT0_9LACO</name>
<accession>A0A9D1QMT0</accession>
<dbReference type="Gene3D" id="2.30.110.10">
    <property type="entry name" value="Electron Transport, Fmn-binding Protein, Chain A"/>
    <property type="match status" value="1"/>
</dbReference>
<proteinExistence type="predicted"/>
<dbReference type="PANTHER" id="PTHR34071:SF2">
    <property type="entry name" value="FLAVIN-NUCLEOTIDE-BINDING PROTEIN"/>
    <property type="match status" value="1"/>
</dbReference>
<comment type="caution">
    <text evidence="1">The sequence shown here is derived from an EMBL/GenBank/DDBJ whole genome shotgun (WGS) entry which is preliminary data.</text>
</comment>
<dbReference type="Pfam" id="PF12900">
    <property type="entry name" value="Pyridox_ox_2"/>
    <property type="match status" value="1"/>
</dbReference>
<dbReference type="PANTHER" id="PTHR34071">
    <property type="entry name" value="5-NITROIMIDAZOLE ANTIBIOTICS RESISTANCE PROTEIN, NIMA-FAMILY-RELATED PROTEIN-RELATED"/>
    <property type="match status" value="1"/>
</dbReference>
<gene>
    <name evidence="1" type="ORF">H9876_01460</name>
</gene>
<reference evidence="1" key="1">
    <citation type="journal article" date="2021" name="PeerJ">
        <title>Extensive microbial diversity within the chicken gut microbiome revealed by metagenomics and culture.</title>
        <authorList>
            <person name="Gilroy R."/>
            <person name="Ravi A."/>
            <person name="Getino M."/>
            <person name="Pursley I."/>
            <person name="Horton D.L."/>
            <person name="Alikhan N.F."/>
            <person name="Baker D."/>
            <person name="Gharbi K."/>
            <person name="Hall N."/>
            <person name="Watson M."/>
            <person name="Adriaenssens E.M."/>
            <person name="Foster-Nyarko E."/>
            <person name="Jarju S."/>
            <person name="Secka A."/>
            <person name="Antonio M."/>
            <person name="Oren A."/>
            <person name="Chaudhuri R.R."/>
            <person name="La Ragione R."/>
            <person name="Hildebrand F."/>
            <person name="Pallen M.J."/>
        </authorList>
    </citation>
    <scope>NUCLEOTIDE SEQUENCE</scope>
    <source>
        <strain evidence="1">ChiHejej3B27-2180</strain>
    </source>
</reference>
<evidence type="ECO:0000313" key="2">
    <source>
        <dbReference type="Proteomes" id="UP000886878"/>
    </source>
</evidence>
<dbReference type="AlphaFoldDB" id="A0A9D1QMT0"/>
<protein>
    <submittedName>
        <fullName evidence="1">Pyridoxamine 5'-phosphate oxidase family protein</fullName>
    </submittedName>
</protein>
<dbReference type="Proteomes" id="UP000886878">
    <property type="component" value="Unassembled WGS sequence"/>
</dbReference>
<sequence length="209" mass="23569">MKADTYFDHEHINQVLDDMEVLVIGMHDGESIYQTPVHFGYEEVDGQYTFWFHGDDSHTTGRLLAADPHVGFELDGGQEFLLVPKPFHYSAKFKSVIGQGIVTKVTDHQEMIHGLEVMTDHYIKNHPQYTDRMLGKVAVWRLDANKISARIHIPAAIKDGSNDQKLTGSETVYGDPNTKVDLDALASASVNADYSDVYKENDEDKKDDK</sequence>
<reference evidence="1" key="2">
    <citation type="submission" date="2021-04" db="EMBL/GenBank/DDBJ databases">
        <authorList>
            <person name="Gilroy R."/>
        </authorList>
    </citation>
    <scope>NUCLEOTIDE SEQUENCE</scope>
    <source>
        <strain evidence="1">ChiHejej3B27-2180</strain>
    </source>
</reference>
<dbReference type="InterPro" id="IPR024747">
    <property type="entry name" value="Pyridox_Oxase-rel"/>
</dbReference>
<organism evidence="1 2">
    <name type="scientific">Candidatus Limosilactobacillus merdipullorum</name>
    <dbReference type="NCBI Taxonomy" id="2838653"/>
    <lineage>
        <taxon>Bacteria</taxon>
        <taxon>Bacillati</taxon>
        <taxon>Bacillota</taxon>
        <taxon>Bacilli</taxon>
        <taxon>Lactobacillales</taxon>
        <taxon>Lactobacillaceae</taxon>
        <taxon>Limosilactobacillus</taxon>
    </lineage>
</organism>
<evidence type="ECO:0000313" key="1">
    <source>
        <dbReference type="EMBL" id="HIW70037.1"/>
    </source>
</evidence>